<protein>
    <recommendedName>
        <fullName evidence="3">Phosphoglycerate mutase</fullName>
    </recommendedName>
</protein>
<dbReference type="STRING" id="1842727.RD110_17735"/>
<dbReference type="Proteomes" id="UP000186609">
    <property type="component" value="Chromosome"/>
</dbReference>
<evidence type="ECO:0000313" key="2">
    <source>
        <dbReference type="Proteomes" id="UP000186609"/>
    </source>
</evidence>
<evidence type="ECO:0008006" key="3">
    <source>
        <dbReference type="Google" id="ProtNLM"/>
    </source>
</evidence>
<proteinExistence type="predicted"/>
<name>A0A1P8JYI7_9BURK</name>
<dbReference type="AlphaFoldDB" id="A0A1P8JYI7"/>
<accession>A0A1P8JYI7</accession>
<sequence>MSDTPHLVIPFAAAELGRPALSSLQLPNLEKLLARLAPGPTDKGSEESLTPPHERVLAHAQGLASPDGLLPWAALEAGRLGLAGAADGAWAIVTPCHWEMASAHVDMDDPDGLRLTEAESRTLLAAMQTYFEEDGIALFYVTPTTWLARGEWFRGLATASLDRVAGRRVDDWMPRAEQARGLRRLQNEMQMLLYTHAVNDERGARGLAPVNSFWVSGTGDSPASPSRGNEPKTIAPRGLAEAVRRNDGPGWMATWQHIDATDCAALLQRLDQKKPVQLTLCGENHARSFTSTGLGLRQRIASLLSPTRLLTVLESL</sequence>
<gene>
    <name evidence="1" type="ORF">RD110_17735</name>
</gene>
<dbReference type="RefSeq" id="WP_076200740.1">
    <property type="nucleotide sequence ID" value="NZ_CP019236.1"/>
</dbReference>
<keyword evidence="2" id="KW-1185">Reference proteome</keyword>
<organism evidence="1 2">
    <name type="scientific">Rhodoferax koreensis</name>
    <dbReference type="NCBI Taxonomy" id="1842727"/>
    <lineage>
        <taxon>Bacteria</taxon>
        <taxon>Pseudomonadati</taxon>
        <taxon>Pseudomonadota</taxon>
        <taxon>Betaproteobacteria</taxon>
        <taxon>Burkholderiales</taxon>
        <taxon>Comamonadaceae</taxon>
        <taxon>Rhodoferax</taxon>
    </lineage>
</organism>
<dbReference type="KEGG" id="rhy:RD110_17735"/>
<dbReference type="OrthoDB" id="5295974at2"/>
<reference evidence="1 2" key="1">
    <citation type="submission" date="2017-01" db="EMBL/GenBank/DDBJ databases">
        <authorList>
            <person name="Mah S.A."/>
            <person name="Swanson W.J."/>
            <person name="Moy G.W."/>
            <person name="Vacquier V.D."/>
        </authorList>
    </citation>
    <scope>NUCLEOTIDE SEQUENCE [LARGE SCALE GENOMIC DNA]</scope>
    <source>
        <strain evidence="1 2">DCY110</strain>
    </source>
</reference>
<evidence type="ECO:0000313" key="1">
    <source>
        <dbReference type="EMBL" id="APW38822.1"/>
    </source>
</evidence>
<dbReference type="EMBL" id="CP019236">
    <property type="protein sequence ID" value="APW38822.1"/>
    <property type="molecule type" value="Genomic_DNA"/>
</dbReference>